<comment type="caution">
    <text evidence="2">The sequence shown here is derived from an EMBL/GenBank/DDBJ whole genome shotgun (WGS) entry which is preliminary data.</text>
</comment>
<reference evidence="2 3" key="1">
    <citation type="submission" date="2024-04" db="EMBL/GenBank/DDBJ databases">
        <title>Novel genus in family Flammeovirgaceae.</title>
        <authorList>
            <person name="Nguyen T.H."/>
            <person name="Vuong T.Q."/>
            <person name="Le H."/>
            <person name="Kim S.-G."/>
        </authorList>
    </citation>
    <scope>NUCLEOTIDE SEQUENCE [LARGE SCALE GENOMIC DNA]</scope>
    <source>
        <strain evidence="2 3">JCM 23209</strain>
    </source>
</reference>
<dbReference type="PROSITE" id="PS51257">
    <property type="entry name" value="PROKAR_LIPOPROTEIN"/>
    <property type="match status" value="1"/>
</dbReference>
<dbReference type="EMBL" id="JBDKWZ010000001">
    <property type="protein sequence ID" value="MEN7546447.1"/>
    <property type="molecule type" value="Genomic_DNA"/>
</dbReference>
<feature type="signal peptide" evidence="1">
    <location>
        <begin position="1"/>
        <end position="18"/>
    </location>
</feature>
<feature type="chain" id="PRO_5043600549" description="Lipoprotein" evidence="1">
    <location>
        <begin position="19"/>
        <end position="200"/>
    </location>
</feature>
<keyword evidence="3" id="KW-1185">Reference proteome</keyword>
<dbReference type="Proteomes" id="UP001403385">
    <property type="component" value="Unassembled WGS sequence"/>
</dbReference>
<evidence type="ECO:0000313" key="3">
    <source>
        <dbReference type="Proteomes" id="UP001403385"/>
    </source>
</evidence>
<accession>A0AAW9RNG1</accession>
<proteinExistence type="predicted"/>
<dbReference type="RefSeq" id="WP_346819234.1">
    <property type="nucleotide sequence ID" value="NZ_JBDKWZ010000001.1"/>
</dbReference>
<protein>
    <recommendedName>
        <fullName evidence="4">Lipoprotein</fullName>
    </recommendedName>
</protein>
<evidence type="ECO:0000313" key="2">
    <source>
        <dbReference type="EMBL" id="MEN7546447.1"/>
    </source>
</evidence>
<organism evidence="2 3">
    <name type="scientific">Rapidithrix thailandica</name>
    <dbReference type="NCBI Taxonomy" id="413964"/>
    <lineage>
        <taxon>Bacteria</taxon>
        <taxon>Pseudomonadati</taxon>
        <taxon>Bacteroidota</taxon>
        <taxon>Cytophagia</taxon>
        <taxon>Cytophagales</taxon>
        <taxon>Flammeovirgaceae</taxon>
        <taxon>Rapidithrix</taxon>
    </lineage>
</organism>
<dbReference type="AlphaFoldDB" id="A0AAW9RNG1"/>
<sequence length="200" mass="21840">MTRLFTLLLAGCILTSCASGYHTIAPNQINYSSTTSNNEIEFSYKYDVLHERGNKKYAKKESKKGIKLVAVKVVNNSGKPFIFGKDMYVYSGNMPVTLLESAHVHRELKQNVPIYLLYLLMTPAKLTTTSSDGSSSSIPFGLVLGPGITAINMGVSGSANTKFKRELTANILNDRQINPGETVYGFIGIADSGYNVLTLK</sequence>
<gene>
    <name evidence="2" type="ORF">AAG747_00920</name>
</gene>
<evidence type="ECO:0008006" key="4">
    <source>
        <dbReference type="Google" id="ProtNLM"/>
    </source>
</evidence>
<evidence type="ECO:0000256" key="1">
    <source>
        <dbReference type="SAM" id="SignalP"/>
    </source>
</evidence>
<keyword evidence="1" id="KW-0732">Signal</keyword>
<name>A0AAW9RNG1_9BACT</name>